<evidence type="ECO:0000313" key="1">
    <source>
        <dbReference type="EMBL" id="MBR0797462.1"/>
    </source>
</evidence>
<dbReference type="RefSeq" id="WP_212399751.1">
    <property type="nucleotide sequence ID" value="NZ_JAFCJH010000018.1"/>
</dbReference>
<dbReference type="EMBL" id="JAFCJH010000018">
    <property type="protein sequence ID" value="MBR0797462.1"/>
    <property type="molecule type" value="Genomic_DNA"/>
</dbReference>
<dbReference type="Proteomes" id="UP001315278">
    <property type="component" value="Unassembled WGS sequence"/>
</dbReference>
<accession>A0ABS5FKZ5</accession>
<proteinExistence type="predicted"/>
<gene>
    <name evidence="1" type="ORF">JQ615_18905</name>
</gene>
<evidence type="ECO:0000313" key="2">
    <source>
        <dbReference type="Proteomes" id="UP001315278"/>
    </source>
</evidence>
<sequence length="92" mass="10031">MAMMPVDLFRLEAADLVGRGHGGMGIPVDRLPYLLGERTGRKGCRLAARRKNRGADGDAECYHQEISTFHAGFLYCEESAGGECRGCDVNAR</sequence>
<name>A0ABS5FKZ5_9BRAD</name>
<keyword evidence="2" id="KW-1185">Reference proteome</keyword>
<organism evidence="1 2">
    <name type="scientific">Bradyrhizobium jicamae</name>
    <dbReference type="NCBI Taxonomy" id="280332"/>
    <lineage>
        <taxon>Bacteria</taxon>
        <taxon>Pseudomonadati</taxon>
        <taxon>Pseudomonadota</taxon>
        <taxon>Alphaproteobacteria</taxon>
        <taxon>Hyphomicrobiales</taxon>
        <taxon>Nitrobacteraceae</taxon>
        <taxon>Bradyrhizobium</taxon>
    </lineage>
</organism>
<reference evidence="2" key="1">
    <citation type="journal article" date="2021" name="ISME J.">
        <title>Evolutionary origin and ecological implication of a unique nif island in free-living Bradyrhizobium lineages.</title>
        <authorList>
            <person name="Tao J."/>
        </authorList>
    </citation>
    <scope>NUCLEOTIDE SEQUENCE [LARGE SCALE GENOMIC DNA]</scope>
    <source>
        <strain evidence="2">SZCCT0434</strain>
    </source>
</reference>
<comment type="caution">
    <text evidence="1">The sequence shown here is derived from an EMBL/GenBank/DDBJ whole genome shotgun (WGS) entry which is preliminary data.</text>
</comment>
<protein>
    <submittedName>
        <fullName evidence="1">Uncharacterized protein</fullName>
    </submittedName>
</protein>